<feature type="compositionally biased region" description="Gly residues" evidence="1">
    <location>
        <begin position="153"/>
        <end position="164"/>
    </location>
</feature>
<feature type="transmembrane region" description="Helical" evidence="2">
    <location>
        <begin position="82"/>
        <end position="102"/>
    </location>
</feature>
<dbReference type="AlphaFoldDB" id="A0A2T0GRU4"/>
<feature type="compositionally biased region" description="Low complexity" evidence="1">
    <location>
        <begin position="165"/>
        <end position="181"/>
    </location>
</feature>
<evidence type="ECO:0000256" key="2">
    <source>
        <dbReference type="SAM" id="Phobius"/>
    </source>
</evidence>
<keyword evidence="2" id="KW-0812">Transmembrane</keyword>
<evidence type="ECO:0000256" key="1">
    <source>
        <dbReference type="SAM" id="MobiDB-lite"/>
    </source>
</evidence>
<feature type="region of interest" description="Disordered" evidence="1">
    <location>
        <begin position="143"/>
        <end position="281"/>
    </location>
</feature>
<organism evidence="3 4">
    <name type="scientific">Actinopolyspora mortivallis</name>
    <dbReference type="NCBI Taxonomy" id="33906"/>
    <lineage>
        <taxon>Bacteria</taxon>
        <taxon>Bacillati</taxon>
        <taxon>Actinomycetota</taxon>
        <taxon>Actinomycetes</taxon>
        <taxon>Actinopolysporales</taxon>
        <taxon>Actinopolysporaceae</taxon>
        <taxon>Actinopolyspora</taxon>
    </lineage>
</organism>
<dbReference type="STRING" id="1050202.GCA_000384035_00353"/>
<evidence type="ECO:0000313" key="4">
    <source>
        <dbReference type="Proteomes" id="UP000239352"/>
    </source>
</evidence>
<accession>A0A2T0GRU4</accession>
<dbReference type="InParanoid" id="A0A2T0GRU4"/>
<feature type="transmembrane region" description="Helical" evidence="2">
    <location>
        <begin position="30"/>
        <end position="50"/>
    </location>
</feature>
<name>A0A2T0GRU4_ACTMO</name>
<keyword evidence="2" id="KW-0472">Membrane</keyword>
<keyword evidence="2" id="KW-1133">Transmembrane helix</keyword>
<evidence type="ECO:0000313" key="3">
    <source>
        <dbReference type="EMBL" id="PRW61842.1"/>
    </source>
</evidence>
<reference evidence="3 4" key="1">
    <citation type="submission" date="2018-03" db="EMBL/GenBank/DDBJ databases">
        <title>Actinopolyspora mortivallis from Sahara, screening for active biomolecules.</title>
        <authorList>
            <person name="Selama O."/>
            <person name="Wellington E.M.H."/>
            <person name="Hacene H."/>
        </authorList>
    </citation>
    <scope>NUCLEOTIDE SEQUENCE [LARGE SCALE GENOMIC DNA]</scope>
    <source>
        <strain evidence="3 4">M5A</strain>
    </source>
</reference>
<protein>
    <submittedName>
        <fullName evidence="3">Uncharacterized protein</fullName>
    </submittedName>
</protein>
<feature type="transmembrane region" description="Helical" evidence="2">
    <location>
        <begin position="108"/>
        <end position="130"/>
    </location>
</feature>
<proteinExistence type="predicted"/>
<dbReference type="Proteomes" id="UP000239352">
    <property type="component" value="Unassembled WGS sequence"/>
</dbReference>
<sequence>MEFPMPAPYPPPQQSGSTGGGWFEPDAKSVLALAAAGLGLVGWFLGFFGSAGALTVGLPGLGMVTVAVLAGMWLLPRVPSCLVAMVPAAVYAALSVLQSVIVGGSSGAVGIVLVLCALLQAVAVVGLLLFEYELLTPPKAGAAATTQQVTHPGAGGQQGPGHQPGGWNPQTGSQPVQQPGVNQGGWASGGMQQGAAPGGQFGQPQPPYAQPQPPQAQPPTHSQQSPAQPQPGNPYAGPPQGWSHPYEQQPPAEEHGGTQEGPQGTQQIPHPGQRPPGGSGA</sequence>
<dbReference type="InterPro" id="IPR035166">
    <property type="entry name" value="DUF5336"/>
</dbReference>
<feature type="compositionally biased region" description="Gly residues" evidence="1">
    <location>
        <begin position="182"/>
        <end position="201"/>
    </location>
</feature>
<feature type="transmembrane region" description="Helical" evidence="2">
    <location>
        <begin position="56"/>
        <end position="75"/>
    </location>
</feature>
<keyword evidence="4" id="KW-1185">Reference proteome</keyword>
<dbReference type="Pfam" id="PF17270">
    <property type="entry name" value="DUF5336"/>
    <property type="match status" value="1"/>
</dbReference>
<feature type="compositionally biased region" description="Pro residues" evidence="1">
    <location>
        <begin position="204"/>
        <end position="217"/>
    </location>
</feature>
<dbReference type="EMBL" id="PVSR01000054">
    <property type="protein sequence ID" value="PRW61842.1"/>
    <property type="molecule type" value="Genomic_DNA"/>
</dbReference>
<feature type="compositionally biased region" description="Low complexity" evidence="1">
    <location>
        <begin position="218"/>
        <end position="227"/>
    </location>
</feature>
<comment type="caution">
    <text evidence="3">The sequence shown here is derived from an EMBL/GenBank/DDBJ whole genome shotgun (WGS) entry which is preliminary data.</text>
</comment>
<gene>
    <name evidence="3" type="ORF">CEP50_18575</name>
</gene>